<dbReference type="Proteomes" id="UP001056120">
    <property type="component" value="Linkage Group LG13"/>
</dbReference>
<gene>
    <name evidence="1" type="ORF">L1987_40685</name>
</gene>
<name>A0ACB9GUI9_9ASTR</name>
<comment type="caution">
    <text evidence="1">The sequence shown here is derived from an EMBL/GenBank/DDBJ whole genome shotgun (WGS) entry which is preliminary data.</text>
</comment>
<reference evidence="1 2" key="2">
    <citation type="journal article" date="2022" name="Mol. Ecol. Resour.">
        <title>The genomes of chicory, endive, great burdock and yacon provide insights into Asteraceae paleo-polyploidization history and plant inulin production.</title>
        <authorList>
            <person name="Fan W."/>
            <person name="Wang S."/>
            <person name="Wang H."/>
            <person name="Wang A."/>
            <person name="Jiang F."/>
            <person name="Liu H."/>
            <person name="Zhao H."/>
            <person name="Xu D."/>
            <person name="Zhang Y."/>
        </authorList>
    </citation>
    <scope>NUCLEOTIDE SEQUENCE [LARGE SCALE GENOMIC DNA]</scope>
    <source>
        <strain evidence="2">cv. Yunnan</strain>
        <tissue evidence="1">Leaves</tissue>
    </source>
</reference>
<evidence type="ECO:0000313" key="2">
    <source>
        <dbReference type="Proteomes" id="UP001056120"/>
    </source>
</evidence>
<dbReference type="EMBL" id="CM042030">
    <property type="protein sequence ID" value="KAI3786753.1"/>
    <property type="molecule type" value="Genomic_DNA"/>
</dbReference>
<proteinExistence type="predicted"/>
<keyword evidence="2" id="KW-1185">Reference proteome</keyword>
<evidence type="ECO:0000313" key="1">
    <source>
        <dbReference type="EMBL" id="KAI3786753.1"/>
    </source>
</evidence>
<sequence length="114" mass="13466">MVNEKTKHFRESFEQQLKSMEGLLSQIKHVPKDHQDQMDDQSLDVGSSNLKKRKITKEERSTWFKKPRIESPKENTRIVTSFDVELEFFPKEENINSWRYNGDDVGSKPTNHEA</sequence>
<protein>
    <submittedName>
        <fullName evidence="1">Uncharacterized protein</fullName>
    </submittedName>
</protein>
<organism evidence="1 2">
    <name type="scientific">Smallanthus sonchifolius</name>
    <dbReference type="NCBI Taxonomy" id="185202"/>
    <lineage>
        <taxon>Eukaryota</taxon>
        <taxon>Viridiplantae</taxon>
        <taxon>Streptophyta</taxon>
        <taxon>Embryophyta</taxon>
        <taxon>Tracheophyta</taxon>
        <taxon>Spermatophyta</taxon>
        <taxon>Magnoliopsida</taxon>
        <taxon>eudicotyledons</taxon>
        <taxon>Gunneridae</taxon>
        <taxon>Pentapetalae</taxon>
        <taxon>asterids</taxon>
        <taxon>campanulids</taxon>
        <taxon>Asterales</taxon>
        <taxon>Asteraceae</taxon>
        <taxon>Asteroideae</taxon>
        <taxon>Heliantheae alliance</taxon>
        <taxon>Millerieae</taxon>
        <taxon>Smallanthus</taxon>
    </lineage>
</organism>
<accession>A0ACB9GUI9</accession>
<reference evidence="2" key="1">
    <citation type="journal article" date="2022" name="Mol. Ecol. Resour.">
        <title>The genomes of chicory, endive, great burdock and yacon provide insights into Asteraceae palaeo-polyploidization history and plant inulin production.</title>
        <authorList>
            <person name="Fan W."/>
            <person name="Wang S."/>
            <person name="Wang H."/>
            <person name="Wang A."/>
            <person name="Jiang F."/>
            <person name="Liu H."/>
            <person name="Zhao H."/>
            <person name="Xu D."/>
            <person name="Zhang Y."/>
        </authorList>
    </citation>
    <scope>NUCLEOTIDE SEQUENCE [LARGE SCALE GENOMIC DNA]</scope>
    <source>
        <strain evidence="2">cv. Yunnan</strain>
    </source>
</reference>